<name>A0A516TNU3_9BACT</name>
<dbReference type="RefSeq" id="WP_052250438.1">
    <property type="nucleotide sequence ID" value="NZ_CP037899.1"/>
</dbReference>
<feature type="chain" id="PRO_5021781706" evidence="5">
    <location>
        <begin position="25"/>
        <end position="275"/>
    </location>
</feature>
<proteinExistence type="predicted"/>
<keyword evidence="1" id="KW-0677">Repeat</keyword>
<dbReference type="EMBL" id="CP037899">
    <property type="protein sequence ID" value="QDQ42923.1"/>
    <property type="molecule type" value="Genomic_DNA"/>
</dbReference>
<feature type="region of interest" description="Disordered" evidence="4">
    <location>
        <begin position="27"/>
        <end position="53"/>
    </location>
</feature>
<evidence type="ECO:0000256" key="5">
    <source>
        <dbReference type="SAM" id="SignalP"/>
    </source>
</evidence>
<dbReference type="Proteomes" id="UP000315925">
    <property type="component" value="Chromosome"/>
</dbReference>
<evidence type="ECO:0000256" key="4">
    <source>
        <dbReference type="SAM" id="MobiDB-lite"/>
    </source>
</evidence>
<evidence type="ECO:0000313" key="6">
    <source>
        <dbReference type="EMBL" id="QDQ42923.1"/>
    </source>
</evidence>
<feature type="repeat" description="TPR" evidence="3">
    <location>
        <begin position="206"/>
        <end position="239"/>
    </location>
</feature>
<evidence type="ECO:0000256" key="2">
    <source>
        <dbReference type="ARBA" id="ARBA00022803"/>
    </source>
</evidence>
<dbReference type="PANTHER" id="PTHR44943:SF4">
    <property type="entry name" value="TPR REPEAT-CONTAINING PROTEIN MJ0798"/>
    <property type="match status" value="1"/>
</dbReference>
<dbReference type="InterPro" id="IPR011990">
    <property type="entry name" value="TPR-like_helical_dom_sf"/>
</dbReference>
<feature type="compositionally biased region" description="Polar residues" evidence="4">
    <location>
        <begin position="27"/>
        <end position="52"/>
    </location>
</feature>
<dbReference type="KEGG" id="mkc:kam1_1708"/>
<dbReference type="Pfam" id="PF00515">
    <property type="entry name" value="TPR_1"/>
    <property type="match status" value="2"/>
</dbReference>
<evidence type="ECO:0000256" key="1">
    <source>
        <dbReference type="ARBA" id="ARBA00022737"/>
    </source>
</evidence>
<gene>
    <name evidence="6" type="ORF">kam1_1708</name>
</gene>
<sequence>MKLLLKRYYLWLLFFFPILEASHAQNPKTQQESYSQQPSDNTTPISFSQSKLRPSDKPLILKGKAFQEKQLHFFTNAIQLEQRKDWKGLLVFSKQWIAAFPSEAAAYFFLGIAYENLGHYSRAIEAYKKAIHLKKDFAKAWCNLGTCYAYVGQYAEATEAFKHALAGQPDLAKAWSNLGACYIELGQYSQAIKALKKAIRLKPELAESWCNLGTAYGEKKDYHKAIESLRKAIELRPDYMEAWWNLAKIYEKTKNVAEKTKAEQKIKEIAHQKAK</sequence>
<feature type="signal peptide" evidence="5">
    <location>
        <begin position="1"/>
        <end position="24"/>
    </location>
</feature>
<dbReference type="Pfam" id="PF13424">
    <property type="entry name" value="TPR_12"/>
    <property type="match status" value="1"/>
</dbReference>
<dbReference type="PROSITE" id="PS50005">
    <property type="entry name" value="TPR"/>
    <property type="match status" value="4"/>
</dbReference>
<dbReference type="PROSITE" id="PS50293">
    <property type="entry name" value="TPR_REGION"/>
    <property type="match status" value="4"/>
</dbReference>
<organism evidence="6 7">
    <name type="scientific">Methylacidiphilum kamchatkense Kam1</name>
    <dbReference type="NCBI Taxonomy" id="1202785"/>
    <lineage>
        <taxon>Bacteria</taxon>
        <taxon>Pseudomonadati</taxon>
        <taxon>Verrucomicrobiota</taxon>
        <taxon>Methylacidiphilae</taxon>
        <taxon>Methylacidiphilales</taxon>
        <taxon>Methylacidiphilaceae</taxon>
        <taxon>Methylacidiphilum (ex Ratnadevi et al. 2023)</taxon>
    </lineage>
</organism>
<dbReference type="SUPFAM" id="SSF48452">
    <property type="entry name" value="TPR-like"/>
    <property type="match status" value="1"/>
</dbReference>
<dbReference type="Gene3D" id="1.25.40.10">
    <property type="entry name" value="Tetratricopeptide repeat domain"/>
    <property type="match status" value="2"/>
</dbReference>
<feature type="repeat" description="TPR" evidence="3">
    <location>
        <begin position="138"/>
        <end position="171"/>
    </location>
</feature>
<dbReference type="InterPro" id="IPR019734">
    <property type="entry name" value="TPR_rpt"/>
</dbReference>
<dbReference type="AlphaFoldDB" id="A0A516TNU3"/>
<dbReference type="SMART" id="SM00028">
    <property type="entry name" value="TPR"/>
    <property type="match status" value="4"/>
</dbReference>
<feature type="repeat" description="TPR" evidence="3">
    <location>
        <begin position="104"/>
        <end position="137"/>
    </location>
</feature>
<keyword evidence="5" id="KW-0732">Signal</keyword>
<dbReference type="OrthoDB" id="187175at2"/>
<dbReference type="InterPro" id="IPR051685">
    <property type="entry name" value="Ycf3/AcsC/BcsC/TPR_MFPF"/>
</dbReference>
<accession>A0A516TNU3</accession>
<keyword evidence="2 3" id="KW-0802">TPR repeat</keyword>
<reference evidence="7" key="1">
    <citation type="submission" date="2019-03" db="EMBL/GenBank/DDBJ databases">
        <title>Complete genome of Methylacidiphilum kamchatkense Kam1.</title>
        <authorList>
            <person name="Kruse T."/>
            <person name="Murarilal Ratnadevi C."/>
            <person name="Erikstad H.-A."/>
            <person name="Birkeland N.-K."/>
        </authorList>
    </citation>
    <scope>NUCLEOTIDE SEQUENCE [LARGE SCALE GENOMIC DNA]</scope>
    <source>
        <strain evidence="7">kam1</strain>
    </source>
</reference>
<evidence type="ECO:0000313" key="7">
    <source>
        <dbReference type="Proteomes" id="UP000315925"/>
    </source>
</evidence>
<protein>
    <submittedName>
        <fullName evidence="6">Tetratricopeptide repeat protein</fullName>
    </submittedName>
</protein>
<feature type="repeat" description="TPR" evidence="3">
    <location>
        <begin position="172"/>
        <end position="205"/>
    </location>
</feature>
<evidence type="ECO:0000256" key="3">
    <source>
        <dbReference type="PROSITE-ProRule" id="PRU00339"/>
    </source>
</evidence>
<dbReference type="PANTHER" id="PTHR44943">
    <property type="entry name" value="CELLULOSE SYNTHASE OPERON PROTEIN C"/>
    <property type="match status" value="1"/>
</dbReference>